<sequence>MILVCFSSLLKSQYNCNVFADENCKKACEISNRSAEYQGFLDSQKGFDEAIKLCPSFDYGYSEKSVPYLKRGDFITWKKLIDKAVELNPKRQLGYRGWCQYQFLRNYSAAIKDIEDLEKLVGKDNVGFSQNGNYQLQIVKALCYKGLGDKQKAIDIIEHQLSKKDNIVLLFDYYHLGVLYYELADYNKAKFCFEKQIANSDYYAEPYYYLSLIYTKNNNVKAKEMIDKALIYYNEAKYIKDAYTTVMDKVYKEEIQNQLNYLINLN</sequence>
<protein>
    <recommendedName>
        <fullName evidence="3">Tetratricopeptide repeat protein</fullName>
    </recommendedName>
</protein>
<dbReference type="SUPFAM" id="SSF48452">
    <property type="entry name" value="TPR-like"/>
    <property type="match status" value="1"/>
</dbReference>
<accession>A0A3G8ZLF7</accession>
<proteinExistence type="predicted"/>
<name>A0A3G8ZLF7_9FLAO</name>
<evidence type="ECO:0008006" key="3">
    <source>
        <dbReference type="Google" id="ProtNLM"/>
    </source>
</evidence>
<dbReference type="InterPro" id="IPR019734">
    <property type="entry name" value="TPR_rpt"/>
</dbReference>
<dbReference type="KEGG" id="eva:EIB75_05520"/>
<dbReference type="Pfam" id="PF13181">
    <property type="entry name" value="TPR_8"/>
    <property type="match status" value="1"/>
</dbReference>
<dbReference type="AlphaFoldDB" id="A0A3G8ZLF7"/>
<dbReference type="Proteomes" id="UP000272316">
    <property type="component" value="Chromosome"/>
</dbReference>
<dbReference type="RefSeq" id="WP_124985990.1">
    <property type="nucleotide sequence ID" value="NZ_CP034160.1"/>
</dbReference>
<reference evidence="2" key="1">
    <citation type="submission" date="2018-11" db="EMBL/GenBank/DDBJ databases">
        <title>Proposal to divide the Flavobacteriaceae and reorganize its genera based on Amino Acid Identity values calculated from whole genome sequences.</title>
        <authorList>
            <person name="Nicholson A.C."/>
            <person name="Gulvik C.A."/>
            <person name="Whitney A.M."/>
            <person name="Sheth M."/>
            <person name="Batra D."/>
            <person name="Pryor J."/>
            <person name="Bernardet J.-F."/>
            <person name="Hugo C."/>
            <person name="Kampfer P."/>
            <person name="Newman J.D."/>
            <person name="McQuiston J.R."/>
        </authorList>
    </citation>
    <scope>NUCLEOTIDE SEQUENCE [LARGE SCALE GENOMIC DNA]</scope>
    <source>
        <strain evidence="2">H6466</strain>
    </source>
</reference>
<dbReference type="InterPro" id="IPR011990">
    <property type="entry name" value="TPR-like_helical_dom_sf"/>
</dbReference>
<dbReference type="Gene3D" id="1.25.40.10">
    <property type="entry name" value="Tetratricopeptide repeat domain"/>
    <property type="match status" value="2"/>
</dbReference>
<evidence type="ECO:0000313" key="2">
    <source>
        <dbReference type="Proteomes" id="UP000272316"/>
    </source>
</evidence>
<dbReference type="EMBL" id="CP034160">
    <property type="protein sequence ID" value="AZI54741.1"/>
    <property type="molecule type" value="Genomic_DNA"/>
</dbReference>
<gene>
    <name evidence="1" type="ORF">EIB75_05520</name>
</gene>
<evidence type="ECO:0000313" key="1">
    <source>
        <dbReference type="EMBL" id="AZI54741.1"/>
    </source>
</evidence>
<organism evidence="1 2">
    <name type="scientific">Epilithonimonas vandammei</name>
    <dbReference type="NCBI Taxonomy" id="2487072"/>
    <lineage>
        <taxon>Bacteria</taxon>
        <taxon>Pseudomonadati</taxon>
        <taxon>Bacteroidota</taxon>
        <taxon>Flavobacteriia</taxon>
        <taxon>Flavobacteriales</taxon>
        <taxon>Weeksellaceae</taxon>
        <taxon>Chryseobacterium group</taxon>
        <taxon>Epilithonimonas</taxon>
    </lineage>
</organism>